<feature type="region of interest" description="Disordered" evidence="1">
    <location>
        <begin position="862"/>
        <end position="890"/>
    </location>
</feature>
<comment type="caution">
    <text evidence="3">The sequence shown here is derived from an EMBL/GenBank/DDBJ whole genome shotgun (WGS) entry which is preliminary data.</text>
</comment>
<accession>A0A5C5ZS88</accession>
<dbReference type="Pfam" id="PF13360">
    <property type="entry name" value="PQQ_2"/>
    <property type="match status" value="1"/>
</dbReference>
<feature type="region of interest" description="Disordered" evidence="1">
    <location>
        <begin position="1378"/>
        <end position="1398"/>
    </location>
</feature>
<dbReference type="InterPro" id="IPR011047">
    <property type="entry name" value="Quinoprotein_ADH-like_sf"/>
</dbReference>
<dbReference type="InterPro" id="IPR002372">
    <property type="entry name" value="PQQ_rpt_dom"/>
</dbReference>
<dbReference type="SUPFAM" id="SSF50998">
    <property type="entry name" value="Quinoprotein alcohol dehydrogenase-like"/>
    <property type="match status" value="2"/>
</dbReference>
<dbReference type="SMART" id="SM00564">
    <property type="entry name" value="PQQ"/>
    <property type="match status" value="7"/>
</dbReference>
<evidence type="ECO:0000313" key="4">
    <source>
        <dbReference type="Proteomes" id="UP000315440"/>
    </source>
</evidence>
<dbReference type="PANTHER" id="PTHR34512">
    <property type="entry name" value="CELL SURFACE PROTEIN"/>
    <property type="match status" value="1"/>
</dbReference>
<dbReference type="InterPro" id="IPR015943">
    <property type="entry name" value="WD40/YVTN_repeat-like_dom_sf"/>
</dbReference>
<dbReference type="Gene3D" id="2.130.10.10">
    <property type="entry name" value="YVTN repeat-like/Quinoprotein amine dehydrogenase"/>
    <property type="match status" value="3"/>
</dbReference>
<evidence type="ECO:0000256" key="1">
    <source>
        <dbReference type="SAM" id="MobiDB-lite"/>
    </source>
</evidence>
<name>A0A5C5ZS88_9BACT</name>
<gene>
    <name evidence="3" type="ORF">Mal64_03370</name>
</gene>
<evidence type="ECO:0000313" key="3">
    <source>
        <dbReference type="EMBL" id="TWT89955.1"/>
    </source>
</evidence>
<dbReference type="Proteomes" id="UP000315440">
    <property type="component" value="Unassembled WGS sequence"/>
</dbReference>
<dbReference type="PANTHER" id="PTHR34512:SF30">
    <property type="entry name" value="OUTER MEMBRANE PROTEIN ASSEMBLY FACTOR BAMB"/>
    <property type="match status" value="1"/>
</dbReference>
<keyword evidence="4" id="KW-1185">Reference proteome</keyword>
<feature type="compositionally biased region" description="Low complexity" evidence="1">
    <location>
        <begin position="1389"/>
        <end position="1398"/>
    </location>
</feature>
<sequence length="1424" mass="152346">MGLLAAAAAGTAGSLPCFSPTAYAGRHAAAASEDELSELYYGSQLPTDRNASRSLTVARDLIAQQKPSEATPLLLSLLRRREDCLTADSASAKSVKSEAAALLASLEGGGRRAYEALAEAEAGRRLSKAYAEGDRAAVAAIARELPSLEASRLAWLAWSRLAAEHGCYQTAALVLERALDAESFADEERQQLALQLASLWVRSGDAARATDSLKRFGVKGPAIDSFAPNAIAGAPVDWLSQQTDRATERWLETGAARNWVTGGGGPRRNPRSRAGLPHVWPRWAARLDVDGKGPDETLLKEARRKGGVLSPVLGATVFGELVAARTPGGLVAFDFASGKRLWESRDPIASGDSSEMSAAVRSETLVESNRVAGGVSTNGDLLYVVSSLSAPAPEKTLWRNVVQNRMQRSGQARGNRLVAYDPRSEGKIAWSLGGEGTEGPLAEAFFLSAPLPIEDRLWVLAELQQTVVLLELDAATGEPLWRQTLVGVEQGVKSNASLRLLGAEPSIAGDLVVCPTGSGVVVAIDRLTRTIAWSTRLPVDPDEVRPGPPRSLRQGRREGLHSLDRDAWRHSRAVVEGDRVVVASHESQQLHGVELATGRMVWSRPYLKGHLMAAAANQVAVFATQDSLVACQLSDGAVAWRVDLDAPPAGAGLVAGDMFYQPLVGGRLQRVSLDGGEAAEAVSLAEAGQAGALIHHRNGFLLCGDDRLVLYDKAAPLLAEARDRLAAHPGDAWALCVLGEAMGGERPQRVDQYRAALDASTGDQRARLRLAESLVAMARDPAQLDPLQARLIDDLGDWALPQGFADLHRLRLALEKGDVRQAWELVEGMTAAAHDPLIETPEGITVRRSLWAKARLAGLLASTDQDHPTSSLEQPRSEPALFPPPHDESALPAERLTSAQDAADRNAYSLWSLRQVHASVEVDPDWESPESQRRQNQNRPSQRLTPFTLTSGSGAPPTMWGVLGQRNSGSVLVAWNEFGELLARKELAAKAPFRHRNSRRPRAPRAAWIAGLLVLQDEAGLAAIEPLGADDAADYRWRLDESDLAAPAELSLAVETTEGVDSAGSAFDLLPVGGSGLIVTRQRDAWRIDPTTGELLWRRRLPSVRGAHAEGERLWIVLKDGSGIVAAIEDGATLGSWSAPAGRPVLWGDGRLASTRSAADSELLTLAPLVLDNDATGAEVVEHSFPQGTLFEPAGPLGVVAIAPDGELSLIDMATGDAQIAARLPLDRAPHSLLVTQRRGVVYIAANLRSEAQHRNEGRQPIGPDEVLSGPLIALDAATGEPLWSAPAVIDGLALLTEPVSTGGVLLLASRHENEEQNRQNDRTRLLVLDAATGRTLLLKTDLPPCGIGLTDYWAQAESGKSERISLRLAGSRVEITTTDYPRPPGPPYAASVEAPPESASRNFNEMLRRAQQFLAPSDMDLEE</sequence>
<organism evidence="3 4">
    <name type="scientific">Pseudobythopirellula maris</name>
    <dbReference type="NCBI Taxonomy" id="2527991"/>
    <lineage>
        <taxon>Bacteria</taxon>
        <taxon>Pseudomonadati</taxon>
        <taxon>Planctomycetota</taxon>
        <taxon>Planctomycetia</taxon>
        <taxon>Pirellulales</taxon>
        <taxon>Lacipirellulaceae</taxon>
        <taxon>Pseudobythopirellula</taxon>
    </lineage>
</organism>
<feature type="region of interest" description="Disordered" evidence="1">
    <location>
        <begin position="922"/>
        <end position="956"/>
    </location>
</feature>
<reference evidence="3 4" key="1">
    <citation type="submission" date="2019-02" db="EMBL/GenBank/DDBJ databases">
        <title>Deep-cultivation of Planctomycetes and their phenomic and genomic characterization uncovers novel biology.</title>
        <authorList>
            <person name="Wiegand S."/>
            <person name="Jogler M."/>
            <person name="Boedeker C."/>
            <person name="Pinto D."/>
            <person name="Vollmers J."/>
            <person name="Rivas-Marin E."/>
            <person name="Kohn T."/>
            <person name="Peeters S.H."/>
            <person name="Heuer A."/>
            <person name="Rast P."/>
            <person name="Oberbeckmann S."/>
            <person name="Bunk B."/>
            <person name="Jeske O."/>
            <person name="Meyerdierks A."/>
            <person name="Storesund J.E."/>
            <person name="Kallscheuer N."/>
            <person name="Luecker S."/>
            <person name="Lage O.M."/>
            <person name="Pohl T."/>
            <person name="Merkel B.J."/>
            <person name="Hornburger P."/>
            <person name="Mueller R.-W."/>
            <person name="Bruemmer F."/>
            <person name="Labrenz M."/>
            <person name="Spormann A.M."/>
            <person name="Op Den Camp H."/>
            <person name="Overmann J."/>
            <person name="Amann R."/>
            <person name="Jetten M.S.M."/>
            <person name="Mascher T."/>
            <person name="Medema M.H."/>
            <person name="Devos D.P."/>
            <person name="Kaster A.-K."/>
            <person name="Ovreas L."/>
            <person name="Rohde M."/>
            <person name="Galperin M.Y."/>
            <person name="Jogler C."/>
        </authorList>
    </citation>
    <scope>NUCLEOTIDE SEQUENCE [LARGE SCALE GENOMIC DNA]</scope>
    <source>
        <strain evidence="3 4">Mal64</strain>
    </source>
</reference>
<feature type="compositionally biased region" description="Low complexity" evidence="1">
    <location>
        <begin position="934"/>
        <end position="943"/>
    </location>
</feature>
<protein>
    <submittedName>
        <fullName evidence="3">Outer membrane biogenesis protein BamB</fullName>
    </submittedName>
</protein>
<dbReference type="EMBL" id="SJPQ01000001">
    <property type="protein sequence ID" value="TWT89955.1"/>
    <property type="molecule type" value="Genomic_DNA"/>
</dbReference>
<evidence type="ECO:0000259" key="2">
    <source>
        <dbReference type="Pfam" id="PF13360"/>
    </source>
</evidence>
<feature type="domain" description="Pyrrolo-quinoline quinone repeat" evidence="2">
    <location>
        <begin position="415"/>
        <end position="604"/>
    </location>
</feature>
<proteinExistence type="predicted"/>
<dbReference type="InterPro" id="IPR018391">
    <property type="entry name" value="PQQ_b-propeller_rpt"/>
</dbReference>
<feature type="compositionally biased region" description="Polar residues" evidence="1">
    <location>
        <begin position="944"/>
        <end position="953"/>
    </location>
</feature>